<evidence type="ECO:0000313" key="1">
    <source>
        <dbReference type="EMBL" id="VUX65668.1"/>
    </source>
</evidence>
<reference evidence="1 2" key="1">
    <citation type="submission" date="2019-07" db="EMBL/GenBank/DDBJ databases">
        <authorList>
            <person name="Chang H.-W."/>
            <person name="Raman A."/>
            <person name="Venkatesh S."/>
            <person name="Gehrig J."/>
        </authorList>
    </citation>
    <scope>NUCLEOTIDE SEQUENCE [LARGE SCALE GENOMIC DNA]</scope>
    <source>
        <strain evidence="1">Bifidobacterium_pseudocatenulatum_LFYP_29</strain>
    </source>
</reference>
<gene>
    <name evidence="1" type="ORF">BPLFYP29_00165</name>
</gene>
<accession>A0AAX3J0G0</accession>
<dbReference type="AlphaFoldDB" id="A0AAX3J0G0"/>
<dbReference type="EMBL" id="CABHOD010000015">
    <property type="protein sequence ID" value="VUX65668.1"/>
    <property type="molecule type" value="Genomic_DNA"/>
</dbReference>
<organism evidence="1 2">
    <name type="scientific">Bifidobacterium pseudocatenulatum</name>
    <dbReference type="NCBI Taxonomy" id="28026"/>
    <lineage>
        <taxon>Bacteria</taxon>
        <taxon>Bacillati</taxon>
        <taxon>Actinomycetota</taxon>
        <taxon>Actinomycetes</taxon>
        <taxon>Bifidobacteriales</taxon>
        <taxon>Bifidobacteriaceae</taxon>
        <taxon>Bifidobacterium</taxon>
    </lineage>
</organism>
<proteinExistence type="predicted"/>
<dbReference type="Proteomes" id="UP000331308">
    <property type="component" value="Unassembled WGS sequence"/>
</dbReference>
<evidence type="ECO:0000313" key="2">
    <source>
        <dbReference type="Proteomes" id="UP000331308"/>
    </source>
</evidence>
<name>A0AAX3J0G0_BIFPS</name>
<protein>
    <submittedName>
        <fullName evidence="1">Uncharacterized protein</fullName>
    </submittedName>
</protein>
<comment type="caution">
    <text evidence="1">The sequence shown here is derived from an EMBL/GenBank/DDBJ whole genome shotgun (WGS) entry which is preliminary data.</text>
</comment>
<sequence>MSLVSERDGFFGWRQVDDPYSLEERGWVEDVGSTGSYYPLPRWLVYMCMGGWNEPIRGWTGGLYEKHCYCRSAHHRDGWDGVVLDSEPLYYDEFADGGRYRFRSVDPMISRFGLRGVAVRAPFPLTVDLNLFQYAACSVGELAWTPYSDLRNGSCSKRMLDLMNTFPHKPGFFVYKGYLYAWINRMLQAGREPHVAMHCALEPYTELELFRAYRVYYEQLQREIPAPCMGDIVWPDQCDPRFPLENDPRAAHYGMWVYSGGLSYGGKTS</sequence>
<dbReference type="RefSeq" id="WP_144140046.1">
    <property type="nucleotide sequence ID" value="NZ_CABHOD010000015.1"/>
</dbReference>